<accession>A0ABR7KT65</accession>
<proteinExistence type="predicted"/>
<protein>
    <submittedName>
        <fullName evidence="1">Uncharacterized protein</fullName>
    </submittedName>
</protein>
<dbReference type="Proteomes" id="UP000652755">
    <property type="component" value="Unassembled WGS sequence"/>
</dbReference>
<reference evidence="1 2" key="1">
    <citation type="submission" date="2020-08" db="EMBL/GenBank/DDBJ databases">
        <authorList>
            <person name="Sun Q."/>
            <person name="Inoue M."/>
        </authorList>
    </citation>
    <scope>NUCLEOTIDE SEQUENCE [LARGE SCALE GENOMIC DNA]</scope>
    <source>
        <strain evidence="1 2">CCM 8938</strain>
    </source>
</reference>
<organism evidence="1 2">
    <name type="scientific">Pedobacter fastidiosus</name>
    <dbReference type="NCBI Taxonomy" id="2765361"/>
    <lineage>
        <taxon>Bacteria</taxon>
        <taxon>Pseudomonadati</taxon>
        <taxon>Bacteroidota</taxon>
        <taxon>Sphingobacteriia</taxon>
        <taxon>Sphingobacteriales</taxon>
        <taxon>Sphingobacteriaceae</taxon>
        <taxon>Pedobacter</taxon>
    </lineage>
</organism>
<gene>
    <name evidence="1" type="ORF">H7U22_12165</name>
</gene>
<name>A0ABR7KT65_9SPHI</name>
<sequence length="375" mass="42727">MNIENKNNIPSVLTLNSQFLQWDSANTLPKYWNSNGLNISRTGNTRSDAVLYIGSKNNSDASIVSTSPNITLPVYNFSNMLFTGDKFKVKLAYFGNVRVCIKVSSPVLTYFLTKSGDNYIWSTTFKFLNFQVPDDVYVQDRLNRSGDWRADFWYTSEISSPAIADTTFNKLELFVYPSYDNPNGYQFGGLLREFSVSLSVNNTNNYEGEIYKVSTDKNYTETYDDLVPTFGEFGNIGNTNQLIFNTSTGYIYTQNWYREGKTESKSLLEIASRSILNQYRSPYIQFTSSVRGDFDFGKVYNINNLAGRFMPFKATLNLKSDISSIEMFELLNESDTIESTYTFSKKANLGTADYNTITPKSAVDTNRPRPQRVYT</sequence>
<evidence type="ECO:0000313" key="2">
    <source>
        <dbReference type="Proteomes" id="UP000652755"/>
    </source>
</evidence>
<dbReference type="EMBL" id="JACRYL010000010">
    <property type="protein sequence ID" value="MBC6111178.1"/>
    <property type="molecule type" value="Genomic_DNA"/>
</dbReference>
<keyword evidence="2" id="KW-1185">Reference proteome</keyword>
<comment type="caution">
    <text evidence="1">The sequence shown here is derived from an EMBL/GenBank/DDBJ whole genome shotgun (WGS) entry which is preliminary data.</text>
</comment>
<evidence type="ECO:0000313" key="1">
    <source>
        <dbReference type="EMBL" id="MBC6111178.1"/>
    </source>
</evidence>
<dbReference type="RefSeq" id="WP_187071646.1">
    <property type="nucleotide sequence ID" value="NZ_JACRYL010000010.1"/>
</dbReference>